<proteinExistence type="predicted"/>
<dbReference type="EMBL" id="DSKI01000952">
    <property type="protein sequence ID" value="HEB45644.1"/>
    <property type="molecule type" value="Genomic_DNA"/>
</dbReference>
<sequence length="103" mass="11799">MRTNDRILDFDLDLAVDRPARTLAARLARLQAWIGSLRVALRNRLAANSLADLDERLLNDLGLSRADVQEVLRRHGYTDDPSQQLTRLARRRAERSLRGHKSD</sequence>
<protein>
    <submittedName>
        <fullName evidence="2">DUF1127 domain-containing protein</fullName>
    </submittedName>
</protein>
<evidence type="ECO:0000313" key="2">
    <source>
        <dbReference type="EMBL" id="HEB45644.1"/>
    </source>
</evidence>
<feature type="domain" description="YjiS-like" evidence="1">
    <location>
        <begin position="37"/>
        <end position="68"/>
    </location>
</feature>
<comment type="caution">
    <text evidence="2">The sequence shown here is derived from an EMBL/GenBank/DDBJ whole genome shotgun (WGS) entry which is preliminary data.</text>
</comment>
<dbReference type="InterPro" id="IPR009506">
    <property type="entry name" value="YjiS-like"/>
</dbReference>
<dbReference type="Pfam" id="PF06568">
    <property type="entry name" value="YjiS-like"/>
    <property type="match status" value="1"/>
</dbReference>
<reference evidence="2" key="1">
    <citation type="journal article" date="2020" name="mSystems">
        <title>Genome- and Community-Level Interaction Insights into Carbon Utilization and Element Cycling Functions of Hydrothermarchaeota in Hydrothermal Sediment.</title>
        <authorList>
            <person name="Zhou Z."/>
            <person name="Liu Y."/>
            <person name="Xu W."/>
            <person name="Pan J."/>
            <person name="Luo Z.H."/>
            <person name="Li M."/>
        </authorList>
    </citation>
    <scope>NUCLEOTIDE SEQUENCE [LARGE SCALE GENOMIC DNA]</scope>
    <source>
        <strain evidence="2">SpSt-243</strain>
    </source>
</reference>
<evidence type="ECO:0000259" key="1">
    <source>
        <dbReference type="Pfam" id="PF06568"/>
    </source>
</evidence>
<accession>A0A7C1T9N4</accession>
<organism evidence="2">
    <name type="scientific">Agrobacterium albertimagni</name>
    <dbReference type="NCBI Taxonomy" id="147266"/>
    <lineage>
        <taxon>Bacteria</taxon>
        <taxon>Pseudomonadati</taxon>
        <taxon>Pseudomonadota</taxon>
        <taxon>Alphaproteobacteria</taxon>
        <taxon>Hyphomicrobiales</taxon>
        <taxon>Rhizobiaceae</taxon>
        <taxon>Rhizobium/Agrobacterium group</taxon>
        <taxon>Agrobacterium</taxon>
    </lineage>
</organism>
<gene>
    <name evidence="2" type="ORF">ENP70_18580</name>
</gene>
<name>A0A7C1T9N4_9HYPH</name>
<dbReference type="AlphaFoldDB" id="A0A7C1T9N4"/>